<comment type="caution">
    <text evidence="5">The sequence shown here is derived from an EMBL/GenBank/DDBJ whole genome shotgun (WGS) entry which is preliminary data.</text>
</comment>
<dbReference type="SUPFAM" id="SSF81982">
    <property type="entry name" value="Antigen MPT63/MPB63 (immunoprotective extracellular protein)"/>
    <property type="match status" value="1"/>
</dbReference>
<dbReference type="AlphaFoldDB" id="A0A439DTA1"/>
<gene>
    <name evidence="5" type="ORF">MELE44368_20105</name>
</gene>
<feature type="region of interest" description="Disordered" evidence="2">
    <location>
        <begin position="176"/>
        <end position="196"/>
    </location>
</feature>
<evidence type="ECO:0000256" key="1">
    <source>
        <dbReference type="ARBA" id="ARBA00022729"/>
    </source>
</evidence>
<dbReference type="Pfam" id="PF09167">
    <property type="entry name" value="DUF1942"/>
    <property type="match status" value="1"/>
</dbReference>
<reference evidence="5 6" key="1">
    <citation type="submission" date="2013-06" db="EMBL/GenBank/DDBJ databases">
        <title>The draft sequence of the Mycobacterium elephantis genome.</title>
        <authorList>
            <person name="Pettersson F.B."/>
            <person name="Das S."/>
            <person name="Dasgupta S."/>
            <person name="Bhattacharya A."/>
            <person name="Kirsebom L.A."/>
        </authorList>
    </citation>
    <scope>NUCLEOTIDE SEQUENCE [LARGE SCALE GENOMIC DNA]</scope>
    <source>
        <strain evidence="5 6">DSM 44368</strain>
    </source>
</reference>
<keyword evidence="1 3" id="KW-0732">Signal</keyword>
<dbReference type="Gene3D" id="2.60.40.1240">
    <property type="match status" value="1"/>
</dbReference>
<dbReference type="Proteomes" id="UP000287177">
    <property type="component" value="Unassembled WGS sequence"/>
</dbReference>
<evidence type="ECO:0000313" key="5">
    <source>
        <dbReference type="EMBL" id="RWA19646.1"/>
    </source>
</evidence>
<feature type="signal peptide" evidence="3">
    <location>
        <begin position="1"/>
        <end position="27"/>
    </location>
</feature>
<accession>A0A439DTA1</accession>
<evidence type="ECO:0000256" key="3">
    <source>
        <dbReference type="SAM" id="SignalP"/>
    </source>
</evidence>
<keyword evidence="6" id="KW-1185">Reference proteome</keyword>
<proteinExistence type="predicted"/>
<name>A0A439DTA1_9MYCO</name>
<dbReference type="InterPro" id="IPR029050">
    <property type="entry name" value="Immunoprotect_excell_Ig-like"/>
</dbReference>
<protein>
    <recommendedName>
        <fullName evidence="4">MPT63-like domain-containing protein</fullName>
    </recommendedName>
</protein>
<evidence type="ECO:0000256" key="2">
    <source>
        <dbReference type="SAM" id="MobiDB-lite"/>
    </source>
</evidence>
<evidence type="ECO:0000313" key="6">
    <source>
        <dbReference type="Proteomes" id="UP000287177"/>
    </source>
</evidence>
<feature type="domain" description="MPT63-like" evidence="4">
    <location>
        <begin position="31"/>
        <end position="156"/>
    </location>
</feature>
<evidence type="ECO:0000259" key="4">
    <source>
        <dbReference type="Pfam" id="PF09167"/>
    </source>
</evidence>
<organism evidence="5 6">
    <name type="scientific">Mycolicibacterium elephantis DSM 44368</name>
    <dbReference type="NCBI Taxonomy" id="1335622"/>
    <lineage>
        <taxon>Bacteria</taxon>
        <taxon>Bacillati</taxon>
        <taxon>Actinomycetota</taxon>
        <taxon>Actinomycetes</taxon>
        <taxon>Mycobacteriales</taxon>
        <taxon>Mycobacteriaceae</taxon>
        <taxon>Mycolicibacterium</taxon>
    </lineage>
</organism>
<feature type="chain" id="PRO_5019347955" description="MPT63-like domain-containing protein" evidence="3">
    <location>
        <begin position="28"/>
        <end position="196"/>
    </location>
</feature>
<dbReference type="EMBL" id="ATDN01000017">
    <property type="protein sequence ID" value="RWA19646.1"/>
    <property type="molecule type" value="Genomic_DNA"/>
</dbReference>
<dbReference type="GO" id="GO:0005615">
    <property type="term" value="C:extracellular space"/>
    <property type="evidence" value="ECO:0007669"/>
    <property type="project" value="InterPro"/>
</dbReference>
<sequence length="196" mass="20246">MKNSIMTPMAVAGIAALGIAMAPMAAADSYPTTASFGATPELVDASGAVVTGWTVGELEPSDDVLPGYQPVGTLYEADATVTAVKGTVTPIIANFNARAANGETYRAIFTVPTPEGVNPATLTEGASSEGELFFDVTGPVPDSVVYNAGGRDLLIWTGAGGAGEEVVEEVVIEETETETETETEVIVEEEITEEQQ</sequence>
<dbReference type="InterPro" id="IPR015250">
    <property type="entry name" value="MPT63-like"/>
</dbReference>